<dbReference type="PANTHER" id="PTHR48100">
    <property type="entry name" value="BROAD-SPECIFICITY PHOSPHATASE YOR283W-RELATED"/>
    <property type="match status" value="1"/>
</dbReference>
<dbReference type="GO" id="GO:0005737">
    <property type="term" value="C:cytoplasm"/>
    <property type="evidence" value="ECO:0007669"/>
    <property type="project" value="TreeGrafter"/>
</dbReference>
<feature type="active site" description="Proton donor/acceptor" evidence="1">
    <location>
        <position position="99"/>
    </location>
</feature>
<comment type="caution">
    <text evidence="3">The sequence shown here is derived from an EMBL/GenBank/DDBJ whole genome shotgun (WGS) entry which is preliminary data.</text>
</comment>
<dbReference type="Proteomes" id="UP000518206">
    <property type="component" value="Unassembled WGS sequence"/>
</dbReference>
<dbReference type="EC" id="5.4.2.12" evidence="3"/>
<name>A0A7W4UIV4_9CELL</name>
<reference evidence="3 4" key="2">
    <citation type="submission" date="2020-08" db="EMBL/GenBank/DDBJ databases">
        <authorList>
            <person name="Partida-Martinez L."/>
            <person name="Huntemann M."/>
            <person name="Clum A."/>
            <person name="Wang J."/>
            <person name="Palaniappan K."/>
            <person name="Ritter S."/>
            <person name="Chen I.-M."/>
            <person name="Stamatis D."/>
            <person name="Reddy T."/>
            <person name="O'Malley R."/>
            <person name="Daum C."/>
            <person name="Shapiro N."/>
            <person name="Ivanova N."/>
            <person name="Kyrpides N."/>
            <person name="Woyke T."/>
        </authorList>
    </citation>
    <scope>NUCLEOTIDE SEQUENCE [LARGE SCALE GENOMIC DNA]</scope>
    <source>
        <strain evidence="3 4">RAS26</strain>
    </source>
</reference>
<accession>A0A7W4UIV4</accession>
<sequence length="224" mass="24103">MQPPPTPDLVGPRVRTLWLVTHTEASHHVDGLVGGWFDSALTARGEREAALVGQALRRQVPHGTGVEVVTSDLRRARQTADAVGDALGVAPTLDARLREKSYGVAGGRPQAWLDERFVVPPASGDRLRHDEGVDGAETWLTFARRVYAGVTDLLARAREHQVLVAHGGSGQLVVAAWLGVPVEATGYARFRLPPGSITVLREDGRFHSREVAELGSTAHLRVTG</sequence>
<dbReference type="SMART" id="SM00855">
    <property type="entry name" value="PGAM"/>
    <property type="match status" value="1"/>
</dbReference>
<organism evidence="3 4">
    <name type="scientific">Cellulomonas cellasea</name>
    <dbReference type="NCBI Taxonomy" id="43670"/>
    <lineage>
        <taxon>Bacteria</taxon>
        <taxon>Bacillati</taxon>
        <taxon>Actinomycetota</taxon>
        <taxon>Actinomycetes</taxon>
        <taxon>Micrococcales</taxon>
        <taxon>Cellulomonadaceae</taxon>
        <taxon>Cellulomonas</taxon>
    </lineage>
</organism>
<keyword evidence="3" id="KW-0413">Isomerase</keyword>
<dbReference type="AlphaFoldDB" id="A0A7W4UIV4"/>
<evidence type="ECO:0000256" key="2">
    <source>
        <dbReference type="PIRSR" id="PIRSR613078-2"/>
    </source>
</evidence>
<evidence type="ECO:0000256" key="1">
    <source>
        <dbReference type="PIRSR" id="PIRSR613078-1"/>
    </source>
</evidence>
<protein>
    <submittedName>
        <fullName evidence="3">Putative phosphoglycerate mutase</fullName>
        <ecNumber evidence="3">5.4.2.12</ecNumber>
    </submittedName>
</protein>
<dbReference type="Gene3D" id="3.40.50.1240">
    <property type="entry name" value="Phosphoglycerate mutase-like"/>
    <property type="match status" value="1"/>
</dbReference>
<dbReference type="GO" id="GO:0004619">
    <property type="term" value="F:phosphoglycerate mutase activity"/>
    <property type="evidence" value="ECO:0007669"/>
    <property type="project" value="UniProtKB-EC"/>
</dbReference>
<dbReference type="InterPro" id="IPR013078">
    <property type="entry name" value="His_Pase_superF_clade-1"/>
</dbReference>
<dbReference type="InterPro" id="IPR029033">
    <property type="entry name" value="His_PPase_superfam"/>
</dbReference>
<dbReference type="InterPro" id="IPR050275">
    <property type="entry name" value="PGM_Phosphatase"/>
</dbReference>
<feature type="binding site" evidence="2">
    <location>
        <begin position="99"/>
        <end position="102"/>
    </location>
    <ligand>
        <name>substrate</name>
    </ligand>
</feature>
<evidence type="ECO:0000313" key="3">
    <source>
        <dbReference type="EMBL" id="MBB2924318.1"/>
    </source>
</evidence>
<feature type="active site" description="Tele-phosphohistidine intermediate" evidence="1">
    <location>
        <position position="22"/>
    </location>
</feature>
<gene>
    <name evidence="3" type="ORF">FHR80_003251</name>
</gene>
<dbReference type="PANTHER" id="PTHR48100:SF1">
    <property type="entry name" value="HISTIDINE PHOSPHATASE FAMILY PROTEIN-RELATED"/>
    <property type="match status" value="1"/>
</dbReference>
<evidence type="ECO:0000313" key="4">
    <source>
        <dbReference type="Proteomes" id="UP000518206"/>
    </source>
</evidence>
<dbReference type="RefSeq" id="WP_183297134.1">
    <property type="nucleotide sequence ID" value="NZ_JACHVX010000005.1"/>
</dbReference>
<dbReference type="SUPFAM" id="SSF53254">
    <property type="entry name" value="Phosphoglycerate mutase-like"/>
    <property type="match status" value="1"/>
</dbReference>
<reference evidence="3 4" key="1">
    <citation type="submission" date="2020-08" db="EMBL/GenBank/DDBJ databases">
        <title>The Agave Microbiome: Exploring the role of microbial communities in plant adaptations to desert environments.</title>
        <authorList>
            <person name="Partida-Martinez L.P."/>
        </authorList>
    </citation>
    <scope>NUCLEOTIDE SEQUENCE [LARGE SCALE GENOMIC DNA]</scope>
    <source>
        <strain evidence="3 4">RAS26</strain>
    </source>
</reference>
<dbReference type="Pfam" id="PF00300">
    <property type="entry name" value="His_Phos_1"/>
    <property type="match status" value="1"/>
</dbReference>
<dbReference type="EMBL" id="JACHVX010000005">
    <property type="protein sequence ID" value="MBB2924318.1"/>
    <property type="molecule type" value="Genomic_DNA"/>
</dbReference>
<feature type="binding site" evidence="2">
    <location>
        <position position="75"/>
    </location>
    <ligand>
        <name>substrate</name>
    </ligand>
</feature>
<dbReference type="CDD" id="cd07067">
    <property type="entry name" value="HP_PGM_like"/>
    <property type="match status" value="1"/>
</dbReference>
<proteinExistence type="predicted"/>
<dbReference type="GO" id="GO:0016791">
    <property type="term" value="F:phosphatase activity"/>
    <property type="evidence" value="ECO:0007669"/>
    <property type="project" value="TreeGrafter"/>
</dbReference>